<dbReference type="EMBL" id="CP045929">
    <property type="protein sequence ID" value="QGK72387.1"/>
    <property type="molecule type" value="Genomic_DNA"/>
</dbReference>
<reference evidence="3" key="1">
    <citation type="submission" date="2019-11" db="EMBL/GenBank/DDBJ databases">
        <title>The complete genome sequence of Saccharopolyspora sp. E2A.</title>
        <authorList>
            <person name="Zhang G."/>
        </authorList>
    </citation>
    <scope>NUCLEOTIDE SEQUENCE [LARGE SCALE GENOMIC DNA]</scope>
    <source>
        <strain evidence="3">E2A</strain>
    </source>
</reference>
<keyword evidence="1" id="KW-0472">Membrane</keyword>
<feature type="transmembrane region" description="Helical" evidence="1">
    <location>
        <begin position="55"/>
        <end position="75"/>
    </location>
</feature>
<evidence type="ECO:0000313" key="3">
    <source>
        <dbReference type="Proteomes" id="UP000371041"/>
    </source>
</evidence>
<keyword evidence="1" id="KW-0812">Transmembrane</keyword>
<sequence>MASTSAPQAEPEGEHAAAMRRLADTMLRTALWPGIATVGIATVVAGLVVGLSGVLGALVGGAVATASSMATIGLIKWSRGMHPMAMMAVALGGYTGKILVLMIVMTLLTWVDALHPMSLALTMLATVLVWTAAEAQGFRKTKIPTIVPVAGS</sequence>
<feature type="transmembrane region" description="Helical" evidence="1">
    <location>
        <begin position="114"/>
        <end position="133"/>
    </location>
</feature>
<dbReference type="Proteomes" id="UP000371041">
    <property type="component" value="Chromosome"/>
</dbReference>
<organism evidence="2 3">
    <name type="scientific">Allosaccharopolyspora coralli</name>
    <dbReference type="NCBI Taxonomy" id="2665642"/>
    <lineage>
        <taxon>Bacteria</taxon>
        <taxon>Bacillati</taxon>
        <taxon>Actinomycetota</taxon>
        <taxon>Actinomycetes</taxon>
        <taxon>Pseudonocardiales</taxon>
        <taxon>Pseudonocardiaceae</taxon>
        <taxon>Allosaccharopolyspora</taxon>
    </lineage>
</organism>
<name>A0A5Q3QNP3_9PSEU</name>
<evidence type="ECO:0000313" key="2">
    <source>
        <dbReference type="EMBL" id="QGK72387.1"/>
    </source>
</evidence>
<evidence type="ECO:0008006" key="4">
    <source>
        <dbReference type="Google" id="ProtNLM"/>
    </source>
</evidence>
<gene>
    <name evidence="2" type="ORF">GIY23_18110</name>
</gene>
<feature type="transmembrane region" description="Helical" evidence="1">
    <location>
        <begin position="87"/>
        <end position="108"/>
    </location>
</feature>
<dbReference type="AlphaFoldDB" id="A0A5Q3QNP3"/>
<evidence type="ECO:0000256" key="1">
    <source>
        <dbReference type="SAM" id="Phobius"/>
    </source>
</evidence>
<keyword evidence="3" id="KW-1185">Reference proteome</keyword>
<accession>A0A5Q3QNP3</accession>
<keyword evidence="1" id="KW-1133">Transmembrane helix</keyword>
<proteinExistence type="predicted"/>
<protein>
    <recommendedName>
        <fullName evidence="4">ATP synthase subunit I</fullName>
    </recommendedName>
</protein>
<feature type="transmembrane region" description="Helical" evidence="1">
    <location>
        <begin position="29"/>
        <end position="49"/>
    </location>
</feature>
<dbReference type="KEGG" id="sace:GIY23_18110"/>